<dbReference type="Proteomes" id="UP001595859">
    <property type="component" value="Unassembled WGS sequence"/>
</dbReference>
<evidence type="ECO:0000256" key="2">
    <source>
        <dbReference type="ARBA" id="ARBA00022840"/>
    </source>
</evidence>
<keyword evidence="1" id="KW-0547">Nucleotide-binding</keyword>
<dbReference type="InterPro" id="IPR036388">
    <property type="entry name" value="WH-like_DNA-bd_sf"/>
</dbReference>
<dbReference type="SUPFAM" id="SSF46894">
    <property type="entry name" value="C-terminal effector domain of the bipartite response regulators"/>
    <property type="match status" value="1"/>
</dbReference>
<dbReference type="InterPro" id="IPR016032">
    <property type="entry name" value="Sig_transdc_resp-reg_C-effctor"/>
</dbReference>
<feature type="domain" description="HTH luxR-type" evidence="3">
    <location>
        <begin position="853"/>
        <end position="919"/>
    </location>
</feature>
<dbReference type="PROSITE" id="PS50043">
    <property type="entry name" value="HTH_LUXR_2"/>
    <property type="match status" value="1"/>
</dbReference>
<dbReference type="InterPro" id="IPR041664">
    <property type="entry name" value="AAA_16"/>
</dbReference>
<reference evidence="5" key="1">
    <citation type="journal article" date="2019" name="Int. J. Syst. Evol. Microbiol.">
        <title>The Global Catalogue of Microorganisms (GCM) 10K type strain sequencing project: providing services to taxonomists for standard genome sequencing and annotation.</title>
        <authorList>
            <consortium name="The Broad Institute Genomics Platform"/>
            <consortium name="The Broad Institute Genome Sequencing Center for Infectious Disease"/>
            <person name="Wu L."/>
            <person name="Ma J."/>
        </authorList>
    </citation>
    <scope>NUCLEOTIDE SEQUENCE [LARGE SCALE GENOMIC DNA]</scope>
    <source>
        <strain evidence="5">ZS-22-S1</strain>
    </source>
</reference>
<dbReference type="PRINTS" id="PR00038">
    <property type="entry name" value="HTHLUXR"/>
</dbReference>
<dbReference type="InterPro" id="IPR011990">
    <property type="entry name" value="TPR-like_helical_dom_sf"/>
</dbReference>
<dbReference type="Pfam" id="PF13191">
    <property type="entry name" value="AAA_16"/>
    <property type="match status" value="1"/>
</dbReference>
<accession>A0ABV9SAB2</accession>
<proteinExistence type="predicted"/>
<dbReference type="Gene3D" id="1.25.40.10">
    <property type="entry name" value="Tetratricopeptide repeat domain"/>
    <property type="match status" value="1"/>
</dbReference>
<evidence type="ECO:0000313" key="5">
    <source>
        <dbReference type="Proteomes" id="UP001595859"/>
    </source>
</evidence>
<keyword evidence="5" id="KW-1185">Reference proteome</keyword>
<dbReference type="RefSeq" id="WP_378059248.1">
    <property type="nucleotide sequence ID" value="NZ_JBHSIS010000017.1"/>
</dbReference>
<dbReference type="SUPFAM" id="SSF48452">
    <property type="entry name" value="TPR-like"/>
    <property type="match status" value="1"/>
</dbReference>
<evidence type="ECO:0000259" key="3">
    <source>
        <dbReference type="PROSITE" id="PS50043"/>
    </source>
</evidence>
<dbReference type="PANTHER" id="PTHR16305:SF35">
    <property type="entry name" value="TRANSCRIPTIONAL ACTIVATOR DOMAIN"/>
    <property type="match status" value="1"/>
</dbReference>
<dbReference type="InterPro" id="IPR000792">
    <property type="entry name" value="Tscrpt_reg_LuxR_C"/>
</dbReference>
<dbReference type="EMBL" id="JBHSIS010000017">
    <property type="protein sequence ID" value="MFC4857260.1"/>
    <property type="molecule type" value="Genomic_DNA"/>
</dbReference>
<gene>
    <name evidence="4" type="ORF">ACFPCV_27505</name>
</gene>
<comment type="caution">
    <text evidence="4">The sequence shown here is derived from an EMBL/GenBank/DDBJ whole genome shotgun (WGS) entry which is preliminary data.</text>
</comment>
<evidence type="ECO:0000256" key="1">
    <source>
        <dbReference type="ARBA" id="ARBA00022741"/>
    </source>
</evidence>
<dbReference type="Gene3D" id="1.10.10.10">
    <property type="entry name" value="Winged helix-like DNA-binding domain superfamily/Winged helix DNA-binding domain"/>
    <property type="match status" value="1"/>
</dbReference>
<name>A0ABV9SAB2_9PSEU</name>
<keyword evidence="2" id="KW-0067">ATP-binding</keyword>
<evidence type="ECO:0000313" key="4">
    <source>
        <dbReference type="EMBL" id="MFC4857260.1"/>
    </source>
</evidence>
<organism evidence="4 5">
    <name type="scientific">Actinophytocola glycyrrhizae</name>
    <dbReference type="NCBI Taxonomy" id="2044873"/>
    <lineage>
        <taxon>Bacteria</taxon>
        <taxon>Bacillati</taxon>
        <taxon>Actinomycetota</taxon>
        <taxon>Actinomycetes</taxon>
        <taxon>Pseudonocardiales</taxon>
        <taxon>Pseudonocardiaceae</taxon>
    </lineage>
</organism>
<dbReference type="InterPro" id="IPR027417">
    <property type="entry name" value="P-loop_NTPase"/>
</dbReference>
<dbReference type="Pfam" id="PF00196">
    <property type="entry name" value="GerE"/>
    <property type="match status" value="1"/>
</dbReference>
<sequence length="934" mass="99715">MADFVGRESELDRLAEMADKVRTGQPQIAHVRGVAGIGKTTMVRRFVAGLADFTVLTATADLTETVVDNGVVDQLVRRVPSAVRAAAPLLARGVPADASPLAVGAQLLDVLGTLQATGSVVLVVDDAQWADVSSLQVLSFVLRRVWADQVMVLIAARPSPDERVANLLTRLVRAGPSASTTMELAGLAAPDIARLSRAVVGDDLPAPAAERLRSFTGGHPLHVRTLLAEVPAEQLRGRRIAMPPSLVSAVRATMDRLPDASRNLVEALAVLGARGPLARAARVANVPQPAEALQPALAAGLAQWWPEEPSSPVGMVHELQREAIYTGLAPGRRSVLHGRAAAVVDRGASWAHRVASASEPDEALAQELEVAAEEQADEAHHGLAATYLRWAADLSPERADHERRLLTAGVQVLFSRDRSSAAGLWPAMENCAHSALRSLCLGMTALLVRGEWAAAQRWLAEAMELGADPAQPRWVRATAAAGLAGAYAWGGRVGETVEAARLALSIGELPALLHDYTRVLLAVGVSRSAGMRAALEEMAHLPQQPGAVPTAQLDSLGCRGAMLTMLGRYPEAARDLANVVRRQRTGTFMISGSVPHCYLAAGQYQLGEWDEAAVTMEQARILEEEDEQPQNQVLRRMASVFVPAGRGDWEVAAEHVRAAHQLAQRMGGPQDLRYAAIGAAVLHQARSDHPRMLAALREVPGLTVDDASGGDGAHRWWDLWWRPLLVEGLLGTGHLDVAATQLAALTAAARDAPHARATVTRLSAWLLDASGDRQAALDTAERYLLEPDRPPAPLAEGLLEHEHGRRLLGAGRRADATTALETAKGRFGRLGAVPFERRVDVDLRRAGATDPVTGATIAGLTDREWDVARLVGKGCTNREIGARLYVTTKTVEYHLGNIYAKLGIATRRALRVRLAERPSVDVTPTALGDDSIGS</sequence>
<dbReference type="CDD" id="cd06170">
    <property type="entry name" value="LuxR_C_like"/>
    <property type="match status" value="1"/>
</dbReference>
<protein>
    <submittedName>
        <fullName evidence="4">AAA family ATPase</fullName>
    </submittedName>
</protein>
<dbReference type="PROSITE" id="PS00622">
    <property type="entry name" value="HTH_LUXR_1"/>
    <property type="match status" value="1"/>
</dbReference>
<dbReference type="SMART" id="SM00421">
    <property type="entry name" value="HTH_LUXR"/>
    <property type="match status" value="1"/>
</dbReference>
<dbReference type="PANTHER" id="PTHR16305">
    <property type="entry name" value="TESTICULAR SOLUBLE ADENYLYL CYCLASE"/>
    <property type="match status" value="1"/>
</dbReference>
<dbReference type="Gene3D" id="3.40.50.300">
    <property type="entry name" value="P-loop containing nucleotide triphosphate hydrolases"/>
    <property type="match status" value="1"/>
</dbReference>
<dbReference type="SUPFAM" id="SSF52540">
    <property type="entry name" value="P-loop containing nucleoside triphosphate hydrolases"/>
    <property type="match status" value="1"/>
</dbReference>